<evidence type="ECO:0000313" key="3">
    <source>
        <dbReference type="EMBL" id="CAN80237.1"/>
    </source>
</evidence>
<accession>A5AMW8</accession>
<organism evidence="3">
    <name type="scientific">Vitis vinifera</name>
    <name type="common">Grape</name>
    <dbReference type="NCBI Taxonomy" id="29760"/>
    <lineage>
        <taxon>Eukaryota</taxon>
        <taxon>Viridiplantae</taxon>
        <taxon>Streptophyta</taxon>
        <taxon>Embryophyta</taxon>
        <taxon>Tracheophyta</taxon>
        <taxon>Spermatophyta</taxon>
        <taxon>Magnoliopsida</taxon>
        <taxon>eudicotyledons</taxon>
        <taxon>Gunneridae</taxon>
        <taxon>Pentapetalae</taxon>
        <taxon>rosids</taxon>
        <taxon>Vitales</taxon>
        <taxon>Vitaceae</taxon>
        <taxon>Viteae</taxon>
        <taxon>Vitis</taxon>
    </lineage>
</organism>
<dbReference type="AlphaFoldDB" id="A5AMW8"/>
<sequence length="756" mass="83469">MEYVRSWAPKHWALKGNLRVATLGKGLLLFDFELPDEAERVLARGLRIFKENVLVLERWNPEVGCLRKEPTAKDVWVRVIGLPLHLRSSEVFKRIGDECGGFIAADKSSLHEMQWARLLVRCVDREMPSTTHIVVGSGCYSLQLWWESSPWFTQVVPAGSFSGEGSSREGEEVGGTVRDLSRGSQRKKVEQLRLQQGESAVSAYGGDSTLCPAVLYEAGDAVEGGVGSADGQVREGDGFFLNKLESPALGPSIGPKGPAHGVSLGLTQLSGLRQGPFKETQEDLGCVLRPNVSYEEKGEGFGPVGPVAAEGGDLNGKGISSPRARAQSPGVEKGSGDADSLVRGEAPSASRPSAQIFSSESQAFIVEDPIVDNLRAASQSEAFAVPKMTNQALRDEASRINRAGTNEGVSSGLISEIEGEEQLPLSIILADGCNGEMGPKGERPSGDEGRGDEFEILLQDLEGRGCQWVDSCLARFSKFLGFSTEGFEGEILNLLLRNKRRREQNIKKDISGSTKFDRELKKLEWSINYKGARKEKSLLGAIRGLWSDPWCIGGDFNVIGFPSERSREGRPIGSMRRFSEVIEELALKDLPLHGGLFPWSGGLNGLSRSRLDRFLISEDWENHFSGASQCSLPRPVSDHFPILLDGSGTRRGPIPFRFENMWLKEEGFKELLKGWWQGFNYSGSYSFILTEKLKALKIKLKEWNLEVFGKVGVNKGLALDKVSYWDNQEQLRALNEQELEARKEAREEFKKWVLME</sequence>
<feature type="domain" description="DUF4283" evidence="2">
    <location>
        <begin position="1"/>
        <end position="65"/>
    </location>
</feature>
<evidence type="ECO:0000259" key="2">
    <source>
        <dbReference type="Pfam" id="PF14111"/>
    </source>
</evidence>
<evidence type="ECO:0000256" key="1">
    <source>
        <dbReference type="SAM" id="MobiDB-lite"/>
    </source>
</evidence>
<dbReference type="PANTHER" id="PTHR33710">
    <property type="entry name" value="BNAC02G09200D PROTEIN"/>
    <property type="match status" value="1"/>
</dbReference>
<dbReference type="InterPro" id="IPR025558">
    <property type="entry name" value="DUF4283"/>
</dbReference>
<proteinExistence type="predicted"/>
<dbReference type="SUPFAM" id="SSF56219">
    <property type="entry name" value="DNase I-like"/>
    <property type="match status" value="1"/>
</dbReference>
<dbReference type="InterPro" id="IPR036691">
    <property type="entry name" value="Endo/exonu/phosph_ase_sf"/>
</dbReference>
<name>A5AMW8_VITVI</name>
<protein>
    <recommendedName>
        <fullName evidence="2">DUF4283 domain-containing protein</fullName>
    </recommendedName>
</protein>
<dbReference type="Pfam" id="PF14111">
    <property type="entry name" value="DUF4283"/>
    <property type="match status" value="1"/>
</dbReference>
<feature type="region of interest" description="Disordered" evidence="1">
    <location>
        <begin position="297"/>
        <end position="355"/>
    </location>
</feature>
<dbReference type="EMBL" id="AM430413">
    <property type="protein sequence ID" value="CAN80237.1"/>
    <property type="molecule type" value="Genomic_DNA"/>
</dbReference>
<dbReference type="ExpressionAtlas" id="A5AMW8">
    <property type="expression patterns" value="baseline and differential"/>
</dbReference>
<dbReference type="Gene3D" id="3.60.10.10">
    <property type="entry name" value="Endonuclease/exonuclease/phosphatase"/>
    <property type="match status" value="1"/>
</dbReference>
<reference evidence="3" key="1">
    <citation type="journal article" date="2007" name="PLoS ONE">
        <title>The first genome sequence of an elite grapevine cultivar (Pinot noir Vitis vinifera L.): coping with a highly heterozygous genome.</title>
        <authorList>
            <person name="Velasco R."/>
            <person name="Zharkikh A."/>
            <person name="Troggio M."/>
            <person name="Cartwright D.A."/>
            <person name="Cestaro A."/>
            <person name="Pruss D."/>
            <person name="Pindo M."/>
            <person name="FitzGerald L.M."/>
            <person name="Vezzulli S."/>
            <person name="Reid J."/>
            <person name="Malacarne G."/>
            <person name="Iliev D."/>
            <person name="Coppola G."/>
            <person name="Wardell B."/>
            <person name="Micheletti D."/>
            <person name="Macalma T."/>
            <person name="Facci M."/>
            <person name="Mitchell J.T."/>
            <person name="Perazzolli M."/>
            <person name="Eldredge G."/>
            <person name="Gatto P."/>
            <person name="Oyzerski R."/>
            <person name="Moretto M."/>
            <person name="Gutin N."/>
            <person name="Stefanini M."/>
            <person name="Chen Y."/>
            <person name="Segala C."/>
            <person name="Davenport C."/>
            <person name="Dematte L."/>
            <person name="Mraz A."/>
            <person name="Battilana J."/>
            <person name="Stormo K."/>
            <person name="Costa F."/>
            <person name="Tao Q."/>
            <person name="Si-Ammour A."/>
            <person name="Harkins T."/>
            <person name="Lackey A."/>
            <person name="Perbost C."/>
            <person name="Taillon B."/>
            <person name="Stella A."/>
            <person name="Solovyev V."/>
            <person name="Fawcett J.A."/>
            <person name="Sterck L."/>
            <person name="Vandepoele K."/>
            <person name="Grando S.M."/>
            <person name="Toppo S."/>
            <person name="Moser C."/>
            <person name="Lanchbury J."/>
            <person name="Bogden R."/>
            <person name="Skolnick M."/>
            <person name="Sgaramella V."/>
            <person name="Bhatnagar S.K."/>
            <person name="Fontana P."/>
            <person name="Gutin A."/>
            <person name="Van de Peer Y."/>
            <person name="Salamini F."/>
            <person name="Viola R."/>
        </authorList>
    </citation>
    <scope>NUCLEOTIDE SEQUENCE</scope>
</reference>
<gene>
    <name evidence="3" type="ORF">VITISV_036283</name>
</gene>
<dbReference type="PANTHER" id="PTHR33710:SF64">
    <property type="entry name" value="ENDONUCLEASE_EXONUCLEASE_PHOSPHATASE DOMAIN-CONTAINING PROTEIN"/>
    <property type="match status" value="1"/>
</dbReference>
<feature type="region of interest" description="Disordered" evidence="1">
    <location>
        <begin position="162"/>
        <end position="184"/>
    </location>
</feature>